<dbReference type="Pfam" id="PF02082">
    <property type="entry name" value="Rrf2"/>
    <property type="match status" value="1"/>
</dbReference>
<gene>
    <name evidence="1" type="ORF">STRCR_1518</name>
</gene>
<dbReference type="AlphaFoldDB" id="G5JNY7"/>
<dbReference type="GO" id="GO:0005829">
    <property type="term" value="C:cytosol"/>
    <property type="evidence" value="ECO:0007669"/>
    <property type="project" value="TreeGrafter"/>
</dbReference>
<protein>
    <submittedName>
        <fullName evidence="1">Transcriptional regulator, Rrf2 family</fullName>
    </submittedName>
</protein>
<accession>G5JNY7</accession>
<comment type="caution">
    <text evidence="1">The sequence shown here is derived from an EMBL/GenBank/DDBJ whole genome shotgun (WGS) entry which is preliminary data.</text>
</comment>
<dbReference type="STRING" id="873449.STRCR_1518"/>
<dbReference type="GO" id="GO:0003700">
    <property type="term" value="F:DNA-binding transcription factor activity"/>
    <property type="evidence" value="ECO:0007669"/>
    <property type="project" value="TreeGrafter"/>
</dbReference>
<dbReference type="eggNOG" id="COG1959">
    <property type="taxonomic scope" value="Bacteria"/>
</dbReference>
<dbReference type="RefSeq" id="WP_004228060.1">
    <property type="nucleotide sequence ID" value="NZ_AEUV02000002.1"/>
</dbReference>
<dbReference type="OrthoDB" id="213028at2"/>
<dbReference type="EMBL" id="AEUV02000002">
    <property type="protein sequence ID" value="EHI74629.1"/>
    <property type="molecule type" value="Genomic_DNA"/>
</dbReference>
<organism evidence="1 2">
    <name type="scientific">Streptococcus criceti HS-6</name>
    <dbReference type="NCBI Taxonomy" id="873449"/>
    <lineage>
        <taxon>Bacteria</taxon>
        <taxon>Bacillati</taxon>
        <taxon>Bacillota</taxon>
        <taxon>Bacilli</taxon>
        <taxon>Lactobacillales</taxon>
        <taxon>Streptococcaceae</taxon>
        <taxon>Streptococcus</taxon>
    </lineage>
</organism>
<dbReference type="PANTHER" id="PTHR33221">
    <property type="entry name" value="WINGED HELIX-TURN-HELIX TRANSCRIPTIONAL REGULATOR, RRF2 FAMILY"/>
    <property type="match status" value="1"/>
</dbReference>
<dbReference type="Proteomes" id="UP000004322">
    <property type="component" value="Unassembled WGS sequence"/>
</dbReference>
<dbReference type="InterPro" id="IPR036388">
    <property type="entry name" value="WH-like_DNA-bd_sf"/>
</dbReference>
<proteinExistence type="predicted"/>
<keyword evidence="2" id="KW-1185">Reference proteome</keyword>
<evidence type="ECO:0000313" key="1">
    <source>
        <dbReference type="EMBL" id="EHI74629.1"/>
    </source>
</evidence>
<dbReference type="PROSITE" id="PS51197">
    <property type="entry name" value="HTH_RRF2_2"/>
    <property type="match status" value="1"/>
</dbReference>
<dbReference type="PANTHER" id="PTHR33221:SF15">
    <property type="entry name" value="HTH-TYPE TRANSCRIPTIONAL REGULATOR YWGB-RELATED"/>
    <property type="match status" value="1"/>
</dbReference>
<dbReference type="SUPFAM" id="SSF46785">
    <property type="entry name" value="Winged helix' DNA-binding domain"/>
    <property type="match status" value="1"/>
</dbReference>
<evidence type="ECO:0000313" key="2">
    <source>
        <dbReference type="Proteomes" id="UP000004322"/>
    </source>
</evidence>
<reference evidence="1" key="1">
    <citation type="submission" date="2011-07" db="EMBL/GenBank/DDBJ databases">
        <authorList>
            <person name="Stanhope M.J."/>
            <person name="Durkin A.S."/>
            <person name="Hostetler J."/>
            <person name="Kim M."/>
            <person name="Radune D."/>
            <person name="Singh I."/>
            <person name="Town C.D."/>
        </authorList>
    </citation>
    <scope>NUCLEOTIDE SEQUENCE [LARGE SCALE GENOMIC DNA]</scope>
    <source>
        <strain evidence="1">HS-6</strain>
    </source>
</reference>
<name>G5JNY7_STRCG</name>
<dbReference type="Gene3D" id="1.10.10.10">
    <property type="entry name" value="Winged helix-like DNA-binding domain superfamily/Winged helix DNA-binding domain"/>
    <property type="match status" value="1"/>
</dbReference>
<dbReference type="InterPro" id="IPR000944">
    <property type="entry name" value="Tscrpt_reg_Rrf2"/>
</dbReference>
<dbReference type="InterPro" id="IPR036390">
    <property type="entry name" value="WH_DNA-bd_sf"/>
</dbReference>
<sequence>MRKSTKLADAMHILAYIHIMQGEKITSQSIATSLMTHPAFVRQIMSKLKKAGIISSTQGAAKPEIAKPLDQISLYDIYQIVEPNNRLIPLDAQTNMTCEIAPSIHSHLQDYYNQIQKQAEEEMKTITLDQLIQQVKQDKKTI</sequence>